<name>D7SYN8_VITVI</name>
<keyword evidence="2" id="KW-1185">Reference proteome</keyword>
<dbReference type="STRING" id="29760.D7SYN8"/>
<dbReference type="HOGENOM" id="CLU_3369474_0_0_1"/>
<evidence type="ECO:0000313" key="2">
    <source>
        <dbReference type="Proteomes" id="UP000009183"/>
    </source>
</evidence>
<sequence>MTQSASYNQFLEKSSLTTAITIIMGFQNCEGLRRL</sequence>
<dbReference type="Proteomes" id="UP000009183">
    <property type="component" value="Chromosome 2"/>
</dbReference>
<accession>D7SYN8</accession>
<protein>
    <submittedName>
        <fullName evidence="1">Uncharacterized protein</fullName>
    </submittedName>
</protein>
<dbReference type="AlphaFoldDB" id="D7SYN8"/>
<gene>
    <name evidence="1" type="ordered locus">VIT_02s0109g00160</name>
</gene>
<dbReference type="EMBL" id="FN595250">
    <property type="protein sequence ID" value="CBI23275.3"/>
    <property type="molecule type" value="Genomic_DNA"/>
</dbReference>
<organism evidence="1 2">
    <name type="scientific">Vitis vinifera</name>
    <name type="common">Grape</name>
    <dbReference type="NCBI Taxonomy" id="29760"/>
    <lineage>
        <taxon>Eukaryota</taxon>
        <taxon>Viridiplantae</taxon>
        <taxon>Streptophyta</taxon>
        <taxon>Embryophyta</taxon>
        <taxon>Tracheophyta</taxon>
        <taxon>Spermatophyta</taxon>
        <taxon>Magnoliopsida</taxon>
        <taxon>eudicotyledons</taxon>
        <taxon>Gunneridae</taxon>
        <taxon>Pentapetalae</taxon>
        <taxon>rosids</taxon>
        <taxon>Vitales</taxon>
        <taxon>Vitaceae</taxon>
        <taxon>Viteae</taxon>
        <taxon>Vitis</taxon>
    </lineage>
</organism>
<proteinExistence type="predicted"/>
<reference evidence="2" key="1">
    <citation type="journal article" date="2007" name="Nature">
        <title>The grapevine genome sequence suggests ancestral hexaploidization in major angiosperm phyla.</title>
        <authorList>
            <consortium name="The French-Italian Public Consortium for Grapevine Genome Characterization."/>
            <person name="Jaillon O."/>
            <person name="Aury J.-M."/>
            <person name="Noel B."/>
            <person name="Policriti A."/>
            <person name="Clepet C."/>
            <person name="Casagrande A."/>
            <person name="Choisne N."/>
            <person name="Aubourg S."/>
            <person name="Vitulo N."/>
            <person name="Jubin C."/>
            <person name="Vezzi A."/>
            <person name="Legeai F."/>
            <person name="Hugueney P."/>
            <person name="Dasilva C."/>
            <person name="Horner D."/>
            <person name="Mica E."/>
            <person name="Jublot D."/>
            <person name="Poulain J."/>
            <person name="Bruyere C."/>
            <person name="Billault A."/>
            <person name="Segurens B."/>
            <person name="Gouyvenoux M."/>
            <person name="Ugarte E."/>
            <person name="Cattonaro F."/>
            <person name="Anthouard V."/>
            <person name="Vico V."/>
            <person name="Del Fabbro C."/>
            <person name="Alaux M."/>
            <person name="Di Gaspero G."/>
            <person name="Dumas V."/>
            <person name="Felice N."/>
            <person name="Paillard S."/>
            <person name="Juman I."/>
            <person name="Moroldo M."/>
            <person name="Scalabrin S."/>
            <person name="Canaguier A."/>
            <person name="Le Clainche I."/>
            <person name="Malacrida G."/>
            <person name="Durand E."/>
            <person name="Pesole G."/>
            <person name="Laucou V."/>
            <person name="Chatelet P."/>
            <person name="Merdinoglu D."/>
            <person name="Delledonne M."/>
            <person name="Pezzotti M."/>
            <person name="Lecharny A."/>
            <person name="Scarpelli C."/>
            <person name="Artiguenave F."/>
            <person name="Pe M.E."/>
            <person name="Valle G."/>
            <person name="Morgante M."/>
            <person name="Caboche M."/>
            <person name="Adam-Blondon A.-F."/>
            <person name="Weissenbach J."/>
            <person name="Quetier F."/>
            <person name="Wincker P."/>
        </authorList>
    </citation>
    <scope>NUCLEOTIDE SEQUENCE [LARGE SCALE GENOMIC DNA]</scope>
    <source>
        <strain evidence="2">cv. Pinot noir / PN40024</strain>
    </source>
</reference>
<evidence type="ECO:0000313" key="1">
    <source>
        <dbReference type="EMBL" id="CBI23275.3"/>
    </source>
</evidence>
<dbReference type="PaxDb" id="29760-VIT_02s0109g00160.t01"/>
<dbReference type="InParanoid" id="D7SYN8"/>